<evidence type="ECO:0000256" key="9">
    <source>
        <dbReference type="ARBA" id="ARBA00023180"/>
    </source>
</evidence>
<feature type="compositionally biased region" description="Low complexity" evidence="13">
    <location>
        <begin position="7"/>
        <end position="17"/>
    </location>
</feature>
<dbReference type="GO" id="GO:0016020">
    <property type="term" value="C:membrane"/>
    <property type="evidence" value="ECO:0007669"/>
    <property type="project" value="UniProtKB-SubCell"/>
</dbReference>
<evidence type="ECO:0000313" key="16">
    <source>
        <dbReference type="RefSeq" id="XP_015894551.1"/>
    </source>
</evidence>
<dbReference type="GO" id="GO:0016757">
    <property type="term" value="F:glycosyltransferase activity"/>
    <property type="evidence" value="ECO:0007669"/>
    <property type="project" value="UniProtKB-KW"/>
</dbReference>
<evidence type="ECO:0000256" key="10">
    <source>
        <dbReference type="ARBA" id="ARBA00023253"/>
    </source>
</evidence>
<keyword evidence="15" id="KW-1185">Reference proteome</keyword>
<dbReference type="InterPro" id="IPR019378">
    <property type="entry name" value="GDP-Fuc_O-FucTrfase"/>
</dbReference>
<comment type="similarity">
    <text evidence="3">Belongs to the glycosyltransferase GT106 family.</text>
</comment>
<evidence type="ECO:0000256" key="14">
    <source>
        <dbReference type="SAM" id="Phobius"/>
    </source>
</evidence>
<protein>
    <recommendedName>
        <fullName evidence="12">O-fucosyltransferase family protein</fullName>
    </recommendedName>
</protein>
<evidence type="ECO:0000256" key="11">
    <source>
        <dbReference type="ARBA" id="ARBA00023277"/>
    </source>
</evidence>
<evidence type="ECO:0000256" key="6">
    <source>
        <dbReference type="ARBA" id="ARBA00022692"/>
    </source>
</evidence>
<dbReference type="KEGG" id="zju:107428519"/>
<keyword evidence="10" id="KW-0294">Fucose metabolism</keyword>
<name>A0A6P4AYW5_ZIZJJ</name>
<comment type="pathway">
    <text evidence="2">Glycan metabolism.</text>
</comment>
<evidence type="ECO:0000256" key="4">
    <source>
        <dbReference type="ARBA" id="ARBA00022676"/>
    </source>
</evidence>
<sequence length="556" mass="63780">MAELRHSSSIGARASSSPMKRDEDASPFIPDTQPNENDDDDSRGRHVHKDRDRSFWSHFQSLCPFLSDDSRVSYHSSRIPLFLLIFVVLVGLISIFSIVKRLNAPYLCRKDGIVLHCPDVKEAPSLWENPYSATTSWKPCAERRDGGISDLPPENETSGYIFIHAEGGLNQQRIAICNAVAVAKIMNATLILPVLKQDQIWKDQTKFEDIFDVDHFIDYLKDDVRIVRDIPDWFTDKSELFSSIRRTVKNIPKYAPAQFYIDNVLPRVKEKKIMALKPFVDRLGYDNVPPEINRLRCRVNYHALKFLPEIEQMADLLASRMRNRTGSSNPYMALHLRFEKGMVGLSFCDFVGTRDEKAKMAEYRKKEWPRRYKNGSHLWQLALQKRKEGRCPLEPGEVAVILRAMGYPKETQIYVASGQVYGGQNRMAPLRNMFPFLVTKEELATKEELDKFRKHVTSLAALDFLVCLKSDVFVMTHGGNFAKLIIGARRYMGHQLKSIKPDKGLMSKSFGDPYMGWATFVEDVIVTHQTRTGLPEETFPNYDLWENPLTPCMCKA</sequence>
<dbReference type="Gene3D" id="3.40.50.11350">
    <property type="match status" value="1"/>
</dbReference>
<dbReference type="Pfam" id="PF10250">
    <property type="entry name" value="O-FucT"/>
    <property type="match status" value="1"/>
</dbReference>
<dbReference type="AlphaFoldDB" id="A0A6P4AYW5"/>
<dbReference type="Proteomes" id="UP001652623">
    <property type="component" value="Chromosome 12"/>
</dbReference>
<gene>
    <name evidence="16" type="primary">LOC107428519</name>
</gene>
<dbReference type="PANTHER" id="PTHR31933">
    <property type="entry name" value="O-FUCOSYLTRANSFERASE 2-RELATED"/>
    <property type="match status" value="1"/>
</dbReference>
<keyword evidence="6 14" id="KW-0812">Transmembrane</keyword>
<evidence type="ECO:0000256" key="13">
    <source>
        <dbReference type="SAM" id="MobiDB-lite"/>
    </source>
</evidence>
<keyword evidence="7 14" id="KW-1133">Transmembrane helix</keyword>
<keyword evidence="4" id="KW-0328">Glycosyltransferase</keyword>
<accession>A0A6P4AYW5</accession>
<feature type="transmembrane region" description="Helical" evidence="14">
    <location>
        <begin position="81"/>
        <end position="99"/>
    </location>
</feature>
<evidence type="ECO:0000256" key="5">
    <source>
        <dbReference type="ARBA" id="ARBA00022679"/>
    </source>
</evidence>
<dbReference type="FunCoup" id="A0A6P4AYW5">
    <property type="interactions" value="3257"/>
</dbReference>
<dbReference type="InterPro" id="IPR024709">
    <property type="entry name" value="FucosylTrfase_pln"/>
</dbReference>
<dbReference type="PANTHER" id="PTHR31933:SF1">
    <property type="entry name" value="PROTEIN PECTIC ARABINOGALACTAN SYNTHESIS-RELATED"/>
    <property type="match status" value="1"/>
</dbReference>
<dbReference type="GO" id="GO:0006004">
    <property type="term" value="P:fucose metabolic process"/>
    <property type="evidence" value="ECO:0007669"/>
    <property type="project" value="UniProtKB-KW"/>
</dbReference>
<dbReference type="PIRSF" id="PIRSF009360">
    <property type="entry name" value="UCP009360"/>
    <property type="match status" value="1"/>
</dbReference>
<feature type="region of interest" description="Disordered" evidence="13">
    <location>
        <begin position="1"/>
        <end position="47"/>
    </location>
</feature>
<evidence type="ECO:0000256" key="8">
    <source>
        <dbReference type="ARBA" id="ARBA00023136"/>
    </source>
</evidence>
<dbReference type="InterPro" id="IPR052272">
    <property type="entry name" value="GT106_glycosyltransferase"/>
</dbReference>
<evidence type="ECO:0000313" key="15">
    <source>
        <dbReference type="Proteomes" id="UP001652623"/>
    </source>
</evidence>
<dbReference type="CDD" id="cd11299">
    <property type="entry name" value="O-FucT_plant"/>
    <property type="match status" value="1"/>
</dbReference>
<comment type="subcellular location">
    <subcellularLocation>
        <location evidence="1">Membrane</location>
        <topology evidence="1">Single-pass membrane protein</topology>
    </subcellularLocation>
</comment>
<dbReference type="InParanoid" id="A0A6P4AYW5"/>
<evidence type="ECO:0000256" key="2">
    <source>
        <dbReference type="ARBA" id="ARBA00004881"/>
    </source>
</evidence>
<dbReference type="GeneID" id="107428519"/>
<keyword evidence="8 14" id="KW-0472">Membrane</keyword>
<keyword evidence="9" id="KW-0325">Glycoprotein</keyword>
<keyword evidence="5" id="KW-0808">Transferase</keyword>
<evidence type="ECO:0000256" key="1">
    <source>
        <dbReference type="ARBA" id="ARBA00004167"/>
    </source>
</evidence>
<reference evidence="16" key="1">
    <citation type="submission" date="2025-08" db="UniProtKB">
        <authorList>
            <consortium name="RefSeq"/>
        </authorList>
    </citation>
    <scope>IDENTIFICATION</scope>
    <source>
        <tissue evidence="16">Seedling</tissue>
    </source>
</reference>
<evidence type="ECO:0000256" key="3">
    <source>
        <dbReference type="ARBA" id="ARBA00007737"/>
    </source>
</evidence>
<evidence type="ECO:0000256" key="7">
    <source>
        <dbReference type="ARBA" id="ARBA00022989"/>
    </source>
</evidence>
<proteinExistence type="inferred from homology"/>
<evidence type="ECO:0000256" key="12">
    <source>
        <dbReference type="ARBA" id="ARBA00030350"/>
    </source>
</evidence>
<dbReference type="RefSeq" id="XP_015894551.1">
    <property type="nucleotide sequence ID" value="XM_016039065.4"/>
</dbReference>
<organism evidence="15 16">
    <name type="scientific">Ziziphus jujuba</name>
    <name type="common">Chinese jujube</name>
    <name type="synonym">Ziziphus sativa</name>
    <dbReference type="NCBI Taxonomy" id="326968"/>
    <lineage>
        <taxon>Eukaryota</taxon>
        <taxon>Viridiplantae</taxon>
        <taxon>Streptophyta</taxon>
        <taxon>Embryophyta</taxon>
        <taxon>Tracheophyta</taxon>
        <taxon>Spermatophyta</taxon>
        <taxon>Magnoliopsida</taxon>
        <taxon>eudicotyledons</taxon>
        <taxon>Gunneridae</taxon>
        <taxon>Pentapetalae</taxon>
        <taxon>rosids</taxon>
        <taxon>fabids</taxon>
        <taxon>Rosales</taxon>
        <taxon>Rhamnaceae</taxon>
        <taxon>Paliureae</taxon>
        <taxon>Ziziphus</taxon>
    </lineage>
</organism>
<keyword evidence="11" id="KW-0119">Carbohydrate metabolism</keyword>